<comment type="caution">
    <text evidence="1">The sequence shown here is derived from an EMBL/GenBank/DDBJ whole genome shotgun (WGS) entry which is preliminary data.</text>
</comment>
<dbReference type="Proteomes" id="UP000692954">
    <property type="component" value="Unassembled WGS sequence"/>
</dbReference>
<dbReference type="EMBL" id="CAJJDN010000008">
    <property type="protein sequence ID" value="CAD8053983.1"/>
    <property type="molecule type" value="Genomic_DNA"/>
</dbReference>
<reference evidence="1" key="1">
    <citation type="submission" date="2021-01" db="EMBL/GenBank/DDBJ databases">
        <authorList>
            <consortium name="Genoscope - CEA"/>
            <person name="William W."/>
        </authorList>
    </citation>
    <scope>NUCLEOTIDE SEQUENCE</scope>
</reference>
<keyword evidence="2" id="KW-1185">Reference proteome</keyword>
<organism evidence="1 2">
    <name type="scientific">Paramecium sonneborni</name>
    <dbReference type="NCBI Taxonomy" id="65129"/>
    <lineage>
        <taxon>Eukaryota</taxon>
        <taxon>Sar</taxon>
        <taxon>Alveolata</taxon>
        <taxon>Ciliophora</taxon>
        <taxon>Intramacronucleata</taxon>
        <taxon>Oligohymenophorea</taxon>
        <taxon>Peniculida</taxon>
        <taxon>Parameciidae</taxon>
        <taxon>Paramecium</taxon>
    </lineage>
</organism>
<evidence type="ECO:0000313" key="1">
    <source>
        <dbReference type="EMBL" id="CAD8053983.1"/>
    </source>
</evidence>
<name>A0A8S1KID4_9CILI</name>
<gene>
    <name evidence="1" type="ORF">PSON_ATCC_30995.1.T0080028</name>
</gene>
<proteinExistence type="predicted"/>
<evidence type="ECO:0000313" key="2">
    <source>
        <dbReference type="Proteomes" id="UP000692954"/>
    </source>
</evidence>
<sequence length="250" mass="29695">MYIYQNILKSQLQELSFVRTEYNGENTELIAQTLADAYTNKNELFKALNIEYDQMYQEFKSFLIKHAYKWILVYYDKQSYEKNIYNIIAIISYTDVNDLKPTESEQQIKNYDSVPQICNVRQYVRLKALKYFFDRYNPKYGEYCITGAFAFSKRYMGARHSLKIYADSIEFIQSKGYKYGFGWTANDIAKNLYDKLHLVLREEQSLKNLYVEETKSYPYGQVNIIQVLYIGDVDKSVIKLRNILNNKQTS</sequence>
<accession>A0A8S1KID4</accession>
<protein>
    <submittedName>
        <fullName evidence="1">Uncharacterized protein</fullName>
    </submittedName>
</protein>
<dbReference type="AlphaFoldDB" id="A0A8S1KID4"/>
<dbReference type="OrthoDB" id="287155at2759"/>